<reference evidence="3 4" key="1">
    <citation type="submission" date="2017-06" db="EMBL/GenBank/DDBJ databases">
        <title>Azoarcus sp. TSNA42 complete genome sequence.</title>
        <authorList>
            <person name="Woo J.-H."/>
            <person name="Kim H.-S."/>
        </authorList>
    </citation>
    <scope>NUCLEOTIDE SEQUENCE [LARGE SCALE GENOMIC DNA]</scope>
    <source>
        <strain evidence="3 4">TSNA42</strain>
    </source>
</reference>
<dbReference type="GO" id="GO:0015074">
    <property type="term" value="P:DNA integration"/>
    <property type="evidence" value="ECO:0007669"/>
    <property type="project" value="InterPro"/>
</dbReference>
<dbReference type="OrthoDB" id="9145768at2"/>
<protein>
    <recommendedName>
        <fullName evidence="5">Integrase</fullName>
    </recommendedName>
</protein>
<sequence length="836" mass="92620">MNSREEIMSLLAPLARMMRIPDDLVGILVVARRLAPVLRSLMFVIDKQHKDLLSQSVSALEQIIDAESCVLQYFPDASGGGQKTLKGYYTSHPHYCVFWHYCADTEIVQQYGALLASMFPVQIKLERDRALIQTAPTAAYMVGLSLRQLTDRPDEALRAFLYKLSTEPMHPQALLADFDTHMHKLGLKPQVTGELRNLGYLHRALQWFETGTWEVHGHGWTGGKAKTHKAGRHGAIGGSEATRAISRTLESDDAMPDIDVTQFADDEGLSHKGDRDQDFSPPEDAPTRGMLLTVPPRAASAANRADRRTLARNVARYTAQAITLANQQLPITHATLSGFEMDLMLALIGDMCSEDWREIREADRPLVAAWAACRLFLSRTPEAVKALEVRNARTAKRNSSRVPSNMVWMRATARIWLPVESPRHVAPRIEGDSPMRTLPAAKGFDLELPPALANTLGQLAPAGEQLFQRSYEPEFAQLLAGLNKTRGTNLNPERVGRLIAKFMAQLGGYDRVFEFYFRGMPPNQHNPCVYSGVPVSRLQSLHANACSHLYRLAGRPPPSTASISPTSARALGLMHVGSLHVPTRTSVRTTVLTAIDAVATLASEPGAMFIERHNAYTAYCAFFLLATTGLRGVSSLLPASFDIDPGTGLCFISDKDNERYERSRIVWIHPMLLDQLNAYGDHVTRLRQYLALTNPEGIDHLDARERLAPLSSHASPDRNRDIELIDATIPTLFLLSKQNSKLTPTFPADLQHLLGTTWQLRIGALRHFFRTEMLHLGVPGPVINATLGHAERGEGPWDRFSSLPPLQWQRLAGAAITKICDASGFRVLSSPLLRSV</sequence>
<dbReference type="GO" id="GO:0006310">
    <property type="term" value="P:DNA recombination"/>
    <property type="evidence" value="ECO:0007669"/>
    <property type="project" value="UniProtKB-KW"/>
</dbReference>
<dbReference type="Proteomes" id="UP000244902">
    <property type="component" value="Chromosome"/>
</dbReference>
<dbReference type="AlphaFoldDB" id="A0A2U8H1T2"/>
<accession>A0A2U8H1T2</accession>
<evidence type="ECO:0000256" key="1">
    <source>
        <dbReference type="ARBA" id="ARBA00023172"/>
    </source>
</evidence>
<proteinExistence type="predicted"/>
<feature type="region of interest" description="Disordered" evidence="2">
    <location>
        <begin position="264"/>
        <end position="290"/>
    </location>
</feature>
<keyword evidence="1" id="KW-0233">DNA recombination</keyword>
<gene>
    <name evidence="3" type="ORF">CEW87_07075</name>
</gene>
<dbReference type="EMBL" id="CP022188">
    <property type="protein sequence ID" value="AWI79146.1"/>
    <property type="molecule type" value="Genomic_DNA"/>
</dbReference>
<organism evidence="3 4">
    <name type="scientific">Parazoarcus communis</name>
    <dbReference type="NCBI Taxonomy" id="41977"/>
    <lineage>
        <taxon>Bacteria</taxon>
        <taxon>Pseudomonadati</taxon>
        <taxon>Pseudomonadota</taxon>
        <taxon>Betaproteobacteria</taxon>
        <taxon>Rhodocyclales</taxon>
        <taxon>Zoogloeaceae</taxon>
        <taxon>Parazoarcus</taxon>
    </lineage>
</organism>
<dbReference type="InterPro" id="IPR011010">
    <property type="entry name" value="DNA_brk_join_enz"/>
</dbReference>
<evidence type="ECO:0000313" key="3">
    <source>
        <dbReference type="EMBL" id="AWI79146.1"/>
    </source>
</evidence>
<dbReference type="Gene3D" id="1.10.443.10">
    <property type="entry name" value="Intergrase catalytic core"/>
    <property type="match status" value="1"/>
</dbReference>
<dbReference type="InterPro" id="IPR013762">
    <property type="entry name" value="Integrase-like_cat_sf"/>
</dbReference>
<dbReference type="SUPFAM" id="SSF56349">
    <property type="entry name" value="DNA breaking-rejoining enzymes"/>
    <property type="match status" value="1"/>
</dbReference>
<dbReference type="GO" id="GO:0003677">
    <property type="term" value="F:DNA binding"/>
    <property type="evidence" value="ECO:0007669"/>
    <property type="project" value="InterPro"/>
</dbReference>
<evidence type="ECO:0000256" key="2">
    <source>
        <dbReference type="SAM" id="MobiDB-lite"/>
    </source>
</evidence>
<dbReference type="RefSeq" id="WP_108972056.1">
    <property type="nucleotide sequence ID" value="NZ_CP022188.1"/>
</dbReference>
<name>A0A2U8H1T2_9RHOO</name>
<evidence type="ECO:0000313" key="4">
    <source>
        <dbReference type="Proteomes" id="UP000244902"/>
    </source>
</evidence>
<evidence type="ECO:0008006" key="5">
    <source>
        <dbReference type="Google" id="ProtNLM"/>
    </source>
</evidence>
<feature type="compositionally biased region" description="Basic and acidic residues" evidence="2">
    <location>
        <begin position="268"/>
        <end position="278"/>
    </location>
</feature>